<evidence type="ECO:0000256" key="2">
    <source>
        <dbReference type="ARBA" id="ARBA00022771"/>
    </source>
</evidence>
<dbReference type="PANTHER" id="PTHR33823:SF4">
    <property type="entry name" value="GENERAL STRESS PROTEIN 16O"/>
    <property type="match status" value="1"/>
</dbReference>
<name>A0A0G0HVF3_9BACT</name>
<dbReference type="Pfam" id="PF01258">
    <property type="entry name" value="zf-dskA_traR"/>
    <property type="match status" value="1"/>
</dbReference>
<dbReference type="PROSITE" id="PS01102">
    <property type="entry name" value="ZF_DKSA_1"/>
    <property type="match status" value="1"/>
</dbReference>
<evidence type="ECO:0000313" key="7">
    <source>
        <dbReference type="Proteomes" id="UP000034448"/>
    </source>
</evidence>
<feature type="domain" description="Zinc finger DksA/TraR C4-type" evidence="5">
    <location>
        <begin position="88"/>
        <end position="117"/>
    </location>
</feature>
<evidence type="ECO:0000259" key="5">
    <source>
        <dbReference type="Pfam" id="PF01258"/>
    </source>
</evidence>
<proteinExistence type="predicted"/>
<dbReference type="AlphaFoldDB" id="A0A0G0HVF3"/>
<evidence type="ECO:0000256" key="3">
    <source>
        <dbReference type="ARBA" id="ARBA00022833"/>
    </source>
</evidence>
<comment type="caution">
    <text evidence="6">The sequence shown here is derived from an EMBL/GenBank/DDBJ whole genome shotgun (WGS) entry which is preliminary data.</text>
</comment>
<dbReference type="Gene3D" id="1.20.120.910">
    <property type="entry name" value="DksA, coiled-coil domain"/>
    <property type="match status" value="1"/>
</dbReference>
<keyword evidence="3" id="KW-0862">Zinc</keyword>
<sequence>MQVSILTSDNNMFDKFKDNLLRQQDQVEAKIASIDLEESSIDDSIPESSELGTASWQEDVRTSRQAVKGELLRLSKQIKNSISKMNSGTYGKCEKCKKQIELSRLTLLPTATLCIACM</sequence>
<dbReference type="EMBL" id="LBSJ01000006">
    <property type="protein sequence ID" value="KKQ16029.1"/>
    <property type="molecule type" value="Genomic_DNA"/>
</dbReference>
<gene>
    <name evidence="6" type="ORF">US28_C0006G0024</name>
</gene>
<reference evidence="6 7" key="1">
    <citation type="journal article" date="2015" name="Nature">
        <title>rRNA introns, odd ribosomes, and small enigmatic genomes across a large radiation of phyla.</title>
        <authorList>
            <person name="Brown C.T."/>
            <person name="Hug L.A."/>
            <person name="Thomas B.C."/>
            <person name="Sharon I."/>
            <person name="Castelle C.J."/>
            <person name="Singh A."/>
            <person name="Wilkins M.J."/>
            <person name="Williams K.H."/>
            <person name="Banfield J.F."/>
        </authorList>
    </citation>
    <scope>NUCLEOTIDE SEQUENCE [LARGE SCALE GENOMIC DNA]</scope>
</reference>
<feature type="zinc finger region" description="dksA C4-type" evidence="4">
    <location>
        <begin position="93"/>
        <end position="117"/>
    </location>
</feature>
<protein>
    <recommendedName>
        <fullName evidence="5">Zinc finger DksA/TraR C4-type domain-containing protein</fullName>
    </recommendedName>
</protein>
<accession>A0A0G0HVF3</accession>
<evidence type="ECO:0000313" key="6">
    <source>
        <dbReference type="EMBL" id="KKQ16029.1"/>
    </source>
</evidence>
<dbReference type="InterPro" id="IPR020458">
    <property type="entry name" value="Znf_DskA_TraR_CS"/>
</dbReference>
<dbReference type="Proteomes" id="UP000034448">
    <property type="component" value="Unassembled WGS sequence"/>
</dbReference>
<keyword evidence="1" id="KW-0479">Metal-binding</keyword>
<organism evidence="6 7">
    <name type="scientific">Candidatus Daviesbacteria bacterium GW2011_GWA1_36_8</name>
    <dbReference type="NCBI Taxonomy" id="1618417"/>
    <lineage>
        <taxon>Bacteria</taxon>
        <taxon>Candidatus Daviesiibacteriota</taxon>
    </lineage>
</organism>
<dbReference type="PROSITE" id="PS51128">
    <property type="entry name" value="ZF_DKSA_2"/>
    <property type="match status" value="1"/>
</dbReference>
<evidence type="ECO:0000256" key="4">
    <source>
        <dbReference type="PROSITE-ProRule" id="PRU00510"/>
    </source>
</evidence>
<evidence type="ECO:0000256" key="1">
    <source>
        <dbReference type="ARBA" id="ARBA00022723"/>
    </source>
</evidence>
<dbReference type="InterPro" id="IPR000962">
    <property type="entry name" value="Znf_DskA_TraR"/>
</dbReference>
<dbReference type="GO" id="GO:0008270">
    <property type="term" value="F:zinc ion binding"/>
    <property type="evidence" value="ECO:0007669"/>
    <property type="project" value="UniProtKB-KW"/>
</dbReference>
<dbReference type="SUPFAM" id="SSF57716">
    <property type="entry name" value="Glucocorticoid receptor-like (DNA-binding domain)"/>
    <property type="match status" value="1"/>
</dbReference>
<dbReference type="PANTHER" id="PTHR33823">
    <property type="entry name" value="RNA POLYMERASE-BINDING TRANSCRIPTION FACTOR DKSA-RELATED"/>
    <property type="match status" value="1"/>
</dbReference>
<keyword evidence="2" id="KW-0863">Zinc-finger</keyword>